<sequence>MNLIKLPITFVLTLFIFIFTLVNPLNAARDTNSFDGNIFPIYAGNGSLVPPASTLKQSLENKRTSVLIFYLDDNADSKQFAPVVSGLKLLWTSTIDLIPLTTDEFQDRTSDNPEDASYYWHGNVPQVVVINGQGQVILDDEGQVSIETINSAISKATGLEPPEFTISIKSFNEYNSDASKDGYTDPRK</sequence>
<dbReference type="HOGENOM" id="CLU_093809_0_0_3"/>
<dbReference type="InterPro" id="IPR036249">
    <property type="entry name" value="Thioredoxin-like_sf"/>
</dbReference>
<dbReference type="STRING" id="93059.P9211_09671"/>
<dbReference type="InterPro" id="IPR048069">
    <property type="entry name" value="Thylak_slr1796"/>
</dbReference>
<evidence type="ECO:0000313" key="2">
    <source>
        <dbReference type="Proteomes" id="UP000000788"/>
    </source>
</evidence>
<dbReference type="KEGG" id="pmj:P9211_09671"/>
<dbReference type="AlphaFoldDB" id="A9BAN6"/>
<dbReference type="SUPFAM" id="SSF52833">
    <property type="entry name" value="Thioredoxin-like"/>
    <property type="match status" value="1"/>
</dbReference>
<evidence type="ECO:0008006" key="3">
    <source>
        <dbReference type="Google" id="ProtNLM"/>
    </source>
</evidence>
<dbReference type="RefSeq" id="WP_012195519.1">
    <property type="nucleotide sequence ID" value="NC_009976.1"/>
</dbReference>
<dbReference type="NCBIfam" id="NF038096">
    <property type="entry name" value="thylak_slr1796"/>
    <property type="match status" value="1"/>
</dbReference>
<name>A9BAN6_PROM4</name>
<dbReference type="OrthoDB" id="423037at2"/>
<reference evidence="1 2" key="1">
    <citation type="journal article" date="2007" name="PLoS Genet.">
        <title>Patterns and implications of gene gain and loss in the evolution of Prochlorococcus.</title>
        <authorList>
            <person name="Kettler G.C."/>
            <person name="Martiny A.C."/>
            <person name="Huang K."/>
            <person name="Zucker J."/>
            <person name="Coleman M.L."/>
            <person name="Rodrigue S."/>
            <person name="Chen F."/>
            <person name="Lapidus A."/>
            <person name="Ferriera S."/>
            <person name="Johnson J."/>
            <person name="Steglich C."/>
            <person name="Church G.M."/>
            <person name="Richardson P."/>
            <person name="Chisholm S.W."/>
        </authorList>
    </citation>
    <scope>NUCLEOTIDE SEQUENCE [LARGE SCALE GENOMIC DNA]</scope>
    <source>
        <strain evidence="2">MIT 9211</strain>
    </source>
</reference>
<gene>
    <name evidence="1" type="ordered locus">P9211_09671</name>
</gene>
<proteinExistence type="predicted"/>
<organism evidence="1 2">
    <name type="scientific">Prochlorococcus marinus (strain MIT 9211)</name>
    <dbReference type="NCBI Taxonomy" id="93059"/>
    <lineage>
        <taxon>Bacteria</taxon>
        <taxon>Bacillati</taxon>
        <taxon>Cyanobacteriota</taxon>
        <taxon>Cyanophyceae</taxon>
        <taxon>Synechococcales</taxon>
        <taxon>Prochlorococcaceae</taxon>
        <taxon>Prochlorococcus</taxon>
    </lineage>
</organism>
<dbReference type="Proteomes" id="UP000000788">
    <property type="component" value="Chromosome"/>
</dbReference>
<accession>A9BAN6</accession>
<keyword evidence="2" id="KW-1185">Reference proteome</keyword>
<dbReference type="EMBL" id="CP000878">
    <property type="protein sequence ID" value="ABX08898.1"/>
    <property type="molecule type" value="Genomic_DNA"/>
</dbReference>
<protein>
    <recommendedName>
        <fullName evidence="3">Thioredoxin family protein</fullName>
    </recommendedName>
</protein>
<evidence type="ECO:0000313" key="1">
    <source>
        <dbReference type="EMBL" id="ABX08898.1"/>
    </source>
</evidence>
<dbReference type="eggNOG" id="COG0526">
    <property type="taxonomic scope" value="Bacteria"/>
</dbReference>